<feature type="compositionally biased region" description="Basic and acidic residues" evidence="3">
    <location>
        <begin position="281"/>
        <end position="303"/>
    </location>
</feature>
<evidence type="ECO:0000256" key="1">
    <source>
        <dbReference type="ARBA" id="ARBA00022884"/>
    </source>
</evidence>
<feature type="compositionally biased region" description="Polar residues" evidence="3">
    <location>
        <begin position="190"/>
        <end position="202"/>
    </location>
</feature>
<feature type="compositionally biased region" description="Gly residues" evidence="3">
    <location>
        <begin position="440"/>
        <end position="453"/>
    </location>
</feature>
<dbReference type="CDD" id="cd07323">
    <property type="entry name" value="LAM"/>
    <property type="match status" value="1"/>
</dbReference>
<dbReference type="PANTHER" id="PTHR22792:SF132">
    <property type="entry name" value="LA-RELATED PROTEIN 1"/>
    <property type="match status" value="1"/>
</dbReference>
<feature type="compositionally biased region" description="Basic and acidic residues" evidence="3">
    <location>
        <begin position="426"/>
        <end position="437"/>
    </location>
</feature>
<keyword evidence="6" id="KW-1185">Reference proteome</keyword>
<evidence type="ECO:0000256" key="3">
    <source>
        <dbReference type="SAM" id="MobiDB-lite"/>
    </source>
</evidence>
<dbReference type="InterPro" id="IPR006630">
    <property type="entry name" value="La_HTH"/>
</dbReference>
<proteinExistence type="predicted"/>
<keyword evidence="1 2" id="KW-0694">RNA-binding</keyword>
<dbReference type="InterPro" id="IPR045180">
    <property type="entry name" value="La_dom_prot"/>
</dbReference>
<dbReference type="InterPro" id="IPR036388">
    <property type="entry name" value="WH-like_DNA-bd_sf"/>
</dbReference>
<dbReference type="PANTHER" id="PTHR22792">
    <property type="entry name" value="LUPUS LA PROTEIN-RELATED"/>
    <property type="match status" value="1"/>
</dbReference>
<dbReference type="AlphaFoldDB" id="A0AAD9W6Z5"/>
<dbReference type="Pfam" id="PF21071">
    <property type="entry name" value="LARP1_HEAT"/>
    <property type="match status" value="1"/>
</dbReference>
<dbReference type="PROSITE" id="PS50961">
    <property type="entry name" value="HTH_LA"/>
    <property type="match status" value="1"/>
</dbReference>
<feature type="domain" description="HTH La-type RNA-binding" evidence="4">
    <location>
        <begin position="577"/>
        <end position="669"/>
    </location>
</feature>
<dbReference type="InterPro" id="IPR036390">
    <property type="entry name" value="WH_DNA-bd_sf"/>
</dbReference>
<organism evidence="5 6">
    <name type="scientific">Phomopsis amygdali</name>
    <name type="common">Fusicoccum amygdali</name>
    <dbReference type="NCBI Taxonomy" id="1214568"/>
    <lineage>
        <taxon>Eukaryota</taxon>
        <taxon>Fungi</taxon>
        <taxon>Dikarya</taxon>
        <taxon>Ascomycota</taxon>
        <taxon>Pezizomycotina</taxon>
        <taxon>Sordariomycetes</taxon>
        <taxon>Sordariomycetidae</taxon>
        <taxon>Diaporthales</taxon>
        <taxon>Diaporthaceae</taxon>
        <taxon>Diaporthe</taxon>
    </lineage>
</organism>
<comment type="caution">
    <text evidence="5">The sequence shown here is derived from an EMBL/GenBank/DDBJ whole genome shotgun (WGS) entry which is preliminary data.</text>
</comment>
<feature type="region of interest" description="Disordered" evidence="3">
    <location>
        <begin position="808"/>
        <end position="862"/>
    </location>
</feature>
<dbReference type="Gene3D" id="1.10.10.10">
    <property type="entry name" value="Winged helix-like DNA-binding domain superfamily/Winged helix DNA-binding domain"/>
    <property type="match status" value="1"/>
</dbReference>
<accession>A0AAD9W6Z5</accession>
<dbReference type="SMART" id="SM00715">
    <property type="entry name" value="LA"/>
    <property type="match status" value="1"/>
</dbReference>
<feature type="compositionally biased region" description="Gly residues" evidence="3">
    <location>
        <begin position="517"/>
        <end position="526"/>
    </location>
</feature>
<evidence type="ECO:0000313" key="6">
    <source>
        <dbReference type="Proteomes" id="UP001265746"/>
    </source>
</evidence>
<gene>
    <name evidence="5" type="ORF">N8I77_004432</name>
</gene>
<evidence type="ECO:0000256" key="2">
    <source>
        <dbReference type="PROSITE-ProRule" id="PRU00332"/>
    </source>
</evidence>
<feature type="region of interest" description="Disordered" evidence="3">
    <location>
        <begin position="1"/>
        <end position="552"/>
    </location>
</feature>
<dbReference type="EMBL" id="JAUJFL010000002">
    <property type="protein sequence ID" value="KAK2611050.1"/>
    <property type="molecule type" value="Genomic_DNA"/>
</dbReference>
<dbReference type="Proteomes" id="UP001265746">
    <property type="component" value="Unassembled WGS sequence"/>
</dbReference>
<dbReference type="GO" id="GO:0048255">
    <property type="term" value="P:mRNA stabilization"/>
    <property type="evidence" value="ECO:0007669"/>
    <property type="project" value="InterPro"/>
</dbReference>
<feature type="compositionally biased region" description="Polar residues" evidence="3">
    <location>
        <begin position="109"/>
        <end position="128"/>
    </location>
</feature>
<dbReference type="Pfam" id="PF05383">
    <property type="entry name" value="La"/>
    <property type="match status" value="1"/>
</dbReference>
<feature type="compositionally biased region" description="Basic and acidic residues" evidence="3">
    <location>
        <begin position="395"/>
        <end position="418"/>
    </location>
</feature>
<feature type="compositionally biased region" description="Basic and acidic residues" evidence="3">
    <location>
        <begin position="220"/>
        <end position="229"/>
    </location>
</feature>
<protein>
    <recommendedName>
        <fullName evidence="4">HTH La-type RNA-binding domain-containing protein</fullName>
    </recommendedName>
</protein>
<evidence type="ECO:0000259" key="4">
    <source>
        <dbReference type="PROSITE" id="PS50961"/>
    </source>
</evidence>
<sequence length="1003" mass="106545">MSAATAFSYAQAAKGRNAAQPDAQSTASPAPVDPVKDDSSSVTTAADASAKTFSTTSEVSESVKSSEVDLESVASKAHSEVVNAVDSDGSAVSAKSESTLLARQDEASKTSSQGTASDKNSRTSNRSNEPSDSRKARKGKKGKNSDKDAEGDQVQQEQEKEVVPVKLTEAPPPTVNVWQVRAAAAKASKPSGTTSPAGTDASSKAVPQDSSKSSSSAEGVDTKDTETVRPGKPAEASRPSNDQAPRRNPRGSRANDQATNGNVPPVQDTSLWPTPDTAAAEDSKRKVSSDSDAPSKDKQEEGAQTKSARPKYVQKLEINHTVKWETQLQPRNVSKGRGGGQGGRNSVGRGGHASSASVSGDKLQAATEAQVATTASDPQGKPREDAQPRTNSLPFEKKKFSAEARDARKTSSSAERRAGASGDYHSTSKGEASKASKGEFGQGFGAQQGGSRGEGAESGRKEGGFAGHKDARPRRGAHGNGRGGHNGSQSYSQPFQGNGHGARSSTYNSPPFANGYSYGGPGSGRAGRGRPASINGYKGPSNGAAKLPMQPLNTDFGPYPPYGQAAPFSAFPGAYPPDYNILVHTTLKSQIEYYFSVTNLPKDVFLRENMDSQGFVPLEVIAEFSRVRQISQQNLSYVREACMDSDDIEFVVGDGKTELLRRREGWEKYVLPEANRREHARNPGPTTFQHKSRHSMHMSTPTFQQGSMPYAYSAMSPPAFGAPFHGDMYPGFLNGSAYHQGVNGGPVNGQPRDDSQLNAAVPEFAPGNDVTFNGFNTAHQPQAAWADEALQAATTFTDEQVAKLHVVLPGQSKKSQDAGKLPNGDTHDGTEDTKGKGAETNGVHVGPDGSNTPELGPVTGEAASNSPAYYRFDGSLAQTSGDKITEKYVDVRARGLELRQSATPGDVPDDMKRLYKFWAIFLAQNFNPSMYRDFRQLALADATSEAPSKIGLGYLLQFYTSVLLKSGETAIWMPEHPIYKVLELDFHSSQAFTGLVASAEPQV</sequence>
<feature type="compositionally biased region" description="Gly residues" evidence="3">
    <location>
        <begin position="336"/>
        <end position="351"/>
    </location>
</feature>
<evidence type="ECO:0000313" key="5">
    <source>
        <dbReference type="EMBL" id="KAK2611050.1"/>
    </source>
</evidence>
<feature type="compositionally biased region" description="Low complexity" evidence="3">
    <location>
        <begin position="40"/>
        <end position="65"/>
    </location>
</feature>
<feature type="compositionally biased region" description="Basic and acidic residues" evidence="3">
    <location>
        <begin position="825"/>
        <end position="837"/>
    </location>
</feature>
<feature type="compositionally biased region" description="Polar residues" evidence="3">
    <location>
        <begin position="208"/>
        <end position="217"/>
    </location>
</feature>
<feature type="compositionally biased region" description="Low complexity" evidence="3">
    <location>
        <begin position="364"/>
        <end position="375"/>
    </location>
</feature>
<dbReference type="GO" id="GO:0005737">
    <property type="term" value="C:cytoplasm"/>
    <property type="evidence" value="ECO:0007669"/>
    <property type="project" value="UniProtKB-ARBA"/>
</dbReference>
<name>A0AAD9W6Z5_PHOAM</name>
<dbReference type="InterPro" id="IPR006607">
    <property type="entry name" value="DM15"/>
</dbReference>
<dbReference type="SUPFAM" id="SSF46785">
    <property type="entry name" value="Winged helix' DNA-binding domain"/>
    <property type="match status" value="1"/>
</dbReference>
<dbReference type="GO" id="GO:0000339">
    <property type="term" value="F:RNA cap binding"/>
    <property type="evidence" value="ECO:0007669"/>
    <property type="project" value="InterPro"/>
</dbReference>
<reference evidence="5" key="1">
    <citation type="submission" date="2023-06" db="EMBL/GenBank/DDBJ databases">
        <authorList>
            <person name="Noh H."/>
        </authorList>
    </citation>
    <scope>NUCLEOTIDE SEQUENCE</scope>
    <source>
        <strain evidence="5">DUCC20226</strain>
    </source>
</reference>
<feature type="compositionally biased region" description="Polar residues" evidence="3">
    <location>
        <begin position="254"/>
        <end position="272"/>
    </location>
</feature>
<feature type="region of interest" description="Disordered" evidence="3">
    <location>
        <begin position="678"/>
        <end position="699"/>
    </location>
</feature>
<feature type="compositionally biased region" description="Low complexity" evidence="3">
    <location>
        <begin position="1"/>
        <end position="13"/>
    </location>
</feature>
<feature type="compositionally biased region" description="Basic and acidic residues" evidence="3">
    <location>
        <begin position="454"/>
        <end position="470"/>
    </location>
</feature>